<sequence length="146" mass="16962">MHVSVEYNQKSFGFFFSPVFVDFPNLQQTLLDDFARYKATGTLPDYFGRDTAYDRPDDIKDSGLMHIHLCLDGKQFDAPPKGADQRDPKTVQWYRTSNTALVYAQNLLDEHSYSLIALFHPVAHFSAQNYDRMRTLASYAREFRYS</sequence>
<name>A0ABR6U026_CITBR</name>
<keyword evidence="2" id="KW-1185">Reference proteome</keyword>
<dbReference type="Proteomes" id="UP000586346">
    <property type="component" value="Unassembled WGS sequence"/>
</dbReference>
<protein>
    <submittedName>
        <fullName evidence="1">Type II toxin-antitoxin system YafO family toxin</fullName>
    </submittedName>
</protein>
<evidence type="ECO:0000313" key="2">
    <source>
        <dbReference type="Proteomes" id="UP000586346"/>
    </source>
</evidence>
<accession>A0ABR6U026</accession>
<evidence type="ECO:0000313" key="1">
    <source>
        <dbReference type="EMBL" id="MBC2649117.1"/>
    </source>
</evidence>
<organism evidence="1 2">
    <name type="scientific">Citrobacter braakii</name>
    <dbReference type="NCBI Taxonomy" id="57706"/>
    <lineage>
        <taxon>Bacteria</taxon>
        <taxon>Pseudomonadati</taxon>
        <taxon>Pseudomonadota</taxon>
        <taxon>Gammaproteobacteria</taxon>
        <taxon>Enterobacterales</taxon>
        <taxon>Enterobacteriaceae</taxon>
        <taxon>Citrobacter</taxon>
        <taxon>Citrobacter freundii complex</taxon>
    </lineage>
</organism>
<reference evidence="1 2" key="1">
    <citation type="submission" date="2020-08" db="EMBL/GenBank/DDBJ databases">
        <title>Emergence and comparative genomics analysis of Citrobacter in Fennec fox imported from North Africa to China.</title>
        <authorList>
            <person name="Zheng B."/>
        </authorList>
    </citation>
    <scope>NUCLEOTIDE SEQUENCE [LARGE SCALE GENOMIC DNA]</scope>
    <source>
        <strain evidence="1 2">FF371</strain>
    </source>
</reference>
<dbReference type="Pfam" id="PF13957">
    <property type="entry name" value="YafO_toxin"/>
    <property type="match status" value="1"/>
</dbReference>
<comment type="caution">
    <text evidence="1">The sequence shown here is derived from an EMBL/GenBank/DDBJ whole genome shotgun (WGS) entry which is preliminary data.</text>
</comment>
<dbReference type="EMBL" id="JACLAH010000008">
    <property type="protein sequence ID" value="MBC2649117.1"/>
    <property type="molecule type" value="Genomic_DNA"/>
</dbReference>
<gene>
    <name evidence="1" type="ORF">H6P72_21160</name>
</gene>
<dbReference type="InterPro" id="IPR020353">
    <property type="entry name" value="Toxin_YafO"/>
</dbReference>
<dbReference type="RefSeq" id="WP_179154446.1">
    <property type="nucleotide sequence ID" value="NZ_CP126329.1"/>
</dbReference>
<proteinExistence type="predicted"/>